<feature type="domain" description="CHRD" evidence="2">
    <location>
        <begin position="28"/>
        <end position="171"/>
    </location>
</feature>
<dbReference type="RefSeq" id="WP_119772628.1">
    <property type="nucleotide sequence ID" value="NZ_QYUO01000003.1"/>
</dbReference>
<feature type="chain" id="PRO_5017192798" evidence="1">
    <location>
        <begin position="23"/>
        <end position="174"/>
    </location>
</feature>
<gene>
    <name evidence="3" type="ORF">D3871_29080</name>
</gene>
<keyword evidence="4" id="KW-1185">Reference proteome</keyword>
<sequence>MNRRMIGTLFAVSYLFTGFAGAENDSGRNFSARLTGFNEVPLAILSPGSGTLDVSIDEGAGTMQYTLSYSGVTSPVSQAHIHFGKHHVNGGVIAFLCSNLANPPTGTPACPQLEGTVSGTITSESVVAQAPQNLAAGDFTGLVAAIATRTAYGNVHTTRFPAGELRGQLLRTGQ</sequence>
<keyword evidence="1" id="KW-0732">Signal</keyword>
<feature type="signal peptide" evidence="1">
    <location>
        <begin position="1"/>
        <end position="22"/>
    </location>
</feature>
<evidence type="ECO:0000313" key="3">
    <source>
        <dbReference type="EMBL" id="RJF92637.1"/>
    </source>
</evidence>
<dbReference type="InterPro" id="IPR010895">
    <property type="entry name" value="CHRD"/>
</dbReference>
<dbReference type="OrthoDB" id="571052at2"/>
<dbReference type="SMART" id="SM00754">
    <property type="entry name" value="CHRD"/>
    <property type="match status" value="1"/>
</dbReference>
<evidence type="ECO:0000259" key="2">
    <source>
        <dbReference type="SMART" id="SM00754"/>
    </source>
</evidence>
<reference evidence="4" key="1">
    <citation type="submission" date="2018-09" db="EMBL/GenBank/DDBJ databases">
        <authorList>
            <person name="Zhu H."/>
        </authorList>
    </citation>
    <scope>NUCLEOTIDE SEQUENCE [LARGE SCALE GENOMIC DNA]</scope>
    <source>
        <strain evidence="4">K1R23-30</strain>
    </source>
</reference>
<proteinExistence type="predicted"/>
<organism evidence="3 4">
    <name type="scientific">Noviherbaspirillum saxi</name>
    <dbReference type="NCBI Taxonomy" id="2320863"/>
    <lineage>
        <taxon>Bacteria</taxon>
        <taxon>Pseudomonadati</taxon>
        <taxon>Pseudomonadota</taxon>
        <taxon>Betaproteobacteria</taxon>
        <taxon>Burkholderiales</taxon>
        <taxon>Oxalobacteraceae</taxon>
        <taxon>Noviherbaspirillum</taxon>
    </lineage>
</organism>
<accession>A0A3A3FHK9</accession>
<protein>
    <submittedName>
        <fullName evidence="3">CHRD domain-containing protein</fullName>
    </submittedName>
</protein>
<evidence type="ECO:0000256" key="1">
    <source>
        <dbReference type="SAM" id="SignalP"/>
    </source>
</evidence>
<dbReference type="Proteomes" id="UP000265955">
    <property type="component" value="Unassembled WGS sequence"/>
</dbReference>
<comment type="caution">
    <text evidence="3">The sequence shown here is derived from an EMBL/GenBank/DDBJ whole genome shotgun (WGS) entry which is preliminary data.</text>
</comment>
<dbReference type="EMBL" id="QYUO01000003">
    <property type="protein sequence ID" value="RJF92637.1"/>
    <property type="molecule type" value="Genomic_DNA"/>
</dbReference>
<evidence type="ECO:0000313" key="4">
    <source>
        <dbReference type="Proteomes" id="UP000265955"/>
    </source>
</evidence>
<dbReference type="Pfam" id="PF07452">
    <property type="entry name" value="CHRD"/>
    <property type="match status" value="1"/>
</dbReference>
<name>A0A3A3FHK9_9BURK</name>
<dbReference type="AlphaFoldDB" id="A0A3A3FHK9"/>